<name>A0A100WX94_MYCFO</name>
<dbReference type="RefSeq" id="WP_237166932.1">
    <property type="nucleotide sequence ID" value="NZ_BCSZ01000065.1"/>
</dbReference>
<reference evidence="2" key="2">
    <citation type="submission" date="2016-02" db="EMBL/GenBank/DDBJ databases">
        <title>Draft genome sequence of five rapidly growing Mycobacterium species.</title>
        <authorList>
            <person name="Katahira K."/>
            <person name="Gotou Y."/>
            <person name="Iida K."/>
            <person name="Ogura Y."/>
            <person name="Hayashi T."/>
        </authorList>
    </citation>
    <scope>NUCLEOTIDE SEQUENCE [LARGE SCALE GENOMIC DNA]</scope>
    <source>
        <strain evidence="2">JCM6368</strain>
    </source>
</reference>
<proteinExistence type="predicted"/>
<protein>
    <submittedName>
        <fullName evidence="1">Uncharacterized protein</fullName>
    </submittedName>
</protein>
<sequence>MSRFREAPGCARHHAGRAAEIFADELARFTARDGDARVAEIGARLAAPLTVAVRGRRRVGVSTVAAALAGTGLEIADTCDVAVLVVAEVLKPEDEALLAELTGAGRPAIVVLNKADLAGSGPKGPIAVAHHRAGRLQELAGVPVVPMVALLSGVVLPNRLVDALRLLAADPAPLNSADAFVTDPHRVAPDVRAELLERLDRFGVAHAMLSLSRGVSAERLPELLRRLSEVEQVVAAIDTAAASVRYRRVRRALAELRAVGGRAVEHFLAADDTVIAVMSAAVDVVQAEGLTVDAGADRAAHLCRARHWRRYRDGPVNALHRSCGDDIVRGSLRLLGVADKGQ</sequence>
<evidence type="ECO:0000313" key="1">
    <source>
        <dbReference type="EMBL" id="GAT06052.1"/>
    </source>
</evidence>
<evidence type="ECO:0000313" key="2">
    <source>
        <dbReference type="Proteomes" id="UP000069705"/>
    </source>
</evidence>
<dbReference type="InterPro" id="IPR027417">
    <property type="entry name" value="P-loop_NTPase"/>
</dbReference>
<dbReference type="Gene3D" id="3.40.50.300">
    <property type="entry name" value="P-loop containing nucleotide triphosphate hydrolases"/>
    <property type="match status" value="1"/>
</dbReference>
<accession>A0A100WX94</accession>
<dbReference type="Proteomes" id="UP000069705">
    <property type="component" value="Unassembled WGS sequence"/>
</dbReference>
<dbReference type="SUPFAM" id="SSF52540">
    <property type="entry name" value="P-loop containing nucleoside triphosphate hydrolases"/>
    <property type="match status" value="1"/>
</dbReference>
<organism evidence="1 2">
    <name type="scientific">Mycolicibacterium fortuitum subsp. acetamidolyticum</name>
    <dbReference type="NCBI Taxonomy" id="144550"/>
    <lineage>
        <taxon>Bacteria</taxon>
        <taxon>Bacillati</taxon>
        <taxon>Actinomycetota</taxon>
        <taxon>Actinomycetes</taxon>
        <taxon>Mycobacteriales</taxon>
        <taxon>Mycobacteriaceae</taxon>
        <taxon>Mycolicibacterium</taxon>
    </lineage>
</organism>
<gene>
    <name evidence="1" type="ORF">RMCFA_6163</name>
</gene>
<reference evidence="1 2" key="1">
    <citation type="journal article" date="2016" name="Genome Announc.">
        <title>Draft Genome Sequences of Five Rapidly Growing Mycobacterium Species, M. thermoresistibile, M. fortuitum subsp. acetamidolyticum, M. canariasense, M. brisbanense, and M. novocastrense.</title>
        <authorList>
            <person name="Katahira K."/>
            <person name="Ogura Y."/>
            <person name="Gotoh Y."/>
            <person name="Hayashi T."/>
        </authorList>
    </citation>
    <scope>NUCLEOTIDE SEQUENCE [LARGE SCALE GENOMIC DNA]</scope>
    <source>
        <strain evidence="1 2">JCM6368</strain>
    </source>
</reference>
<dbReference type="EMBL" id="BCSZ01000065">
    <property type="protein sequence ID" value="GAT06052.1"/>
    <property type="molecule type" value="Genomic_DNA"/>
</dbReference>
<comment type="caution">
    <text evidence="1">The sequence shown here is derived from an EMBL/GenBank/DDBJ whole genome shotgun (WGS) entry which is preliminary data.</text>
</comment>
<dbReference type="AlphaFoldDB" id="A0A100WX94"/>